<feature type="region of interest" description="Disordered" evidence="3">
    <location>
        <begin position="495"/>
        <end position="544"/>
    </location>
</feature>
<dbReference type="InterPro" id="IPR001584">
    <property type="entry name" value="Integrase_cat-core"/>
</dbReference>
<feature type="compositionally biased region" description="Low complexity" evidence="3">
    <location>
        <begin position="915"/>
        <end position="925"/>
    </location>
</feature>
<feature type="compositionally biased region" description="Basic and acidic residues" evidence="3">
    <location>
        <begin position="516"/>
        <end position="529"/>
    </location>
</feature>
<dbReference type="Gene3D" id="3.30.420.10">
    <property type="entry name" value="Ribonuclease H-like superfamily/Ribonuclease H"/>
    <property type="match status" value="1"/>
</dbReference>
<feature type="compositionally biased region" description="Basic and acidic residues" evidence="3">
    <location>
        <begin position="260"/>
        <end position="269"/>
    </location>
</feature>
<feature type="compositionally biased region" description="Low complexity" evidence="3">
    <location>
        <begin position="425"/>
        <end position="438"/>
    </location>
</feature>
<dbReference type="SUPFAM" id="SSF53098">
    <property type="entry name" value="Ribonuclease H-like"/>
    <property type="match status" value="1"/>
</dbReference>
<feature type="region of interest" description="Disordered" evidence="3">
    <location>
        <begin position="162"/>
        <end position="194"/>
    </location>
</feature>
<feature type="compositionally biased region" description="Basic and acidic residues" evidence="3">
    <location>
        <begin position="408"/>
        <end position="423"/>
    </location>
</feature>
<feature type="compositionally biased region" description="Polar residues" evidence="3">
    <location>
        <begin position="11"/>
        <end position="23"/>
    </location>
</feature>
<organism evidence="7 8">
    <name type="scientific">Symbiodinium microadriaticum</name>
    <name type="common">Dinoflagellate</name>
    <name type="synonym">Zooxanthella microadriatica</name>
    <dbReference type="NCBI Taxonomy" id="2951"/>
    <lineage>
        <taxon>Eukaryota</taxon>
        <taxon>Sar</taxon>
        <taxon>Alveolata</taxon>
        <taxon>Dinophyceae</taxon>
        <taxon>Suessiales</taxon>
        <taxon>Symbiodiniaceae</taxon>
        <taxon>Symbiodinium</taxon>
    </lineage>
</organism>
<dbReference type="InterPro" id="IPR000571">
    <property type="entry name" value="Znf_CCCH"/>
</dbReference>
<evidence type="ECO:0000256" key="3">
    <source>
        <dbReference type="SAM" id="MobiDB-lite"/>
    </source>
</evidence>
<dbReference type="Pfam" id="PF07727">
    <property type="entry name" value="RVT_2"/>
    <property type="match status" value="1"/>
</dbReference>
<dbReference type="OrthoDB" id="424524at2759"/>
<reference evidence="7 8" key="1">
    <citation type="submission" date="2016-02" db="EMBL/GenBank/DDBJ databases">
        <title>Genome analysis of coral dinoflagellate symbionts highlights evolutionary adaptations to a symbiotic lifestyle.</title>
        <authorList>
            <person name="Aranda M."/>
            <person name="Li Y."/>
            <person name="Liew Y.J."/>
            <person name="Baumgarten S."/>
            <person name="Simakov O."/>
            <person name="Wilson M."/>
            <person name="Piel J."/>
            <person name="Ashoor H."/>
            <person name="Bougouffa S."/>
            <person name="Bajic V.B."/>
            <person name="Ryu T."/>
            <person name="Ravasi T."/>
            <person name="Bayer T."/>
            <person name="Micklem G."/>
            <person name="Kim H."/>
            <person name="Bhak J."/>
            <person name="Lajeunesse T.C."/>
            <person name="Voolstra C.R."/>
        </authorList>
    </citation>
    <scope>NUCLEOTIDE SEQUENCE [LARGE SCALE GENOMIC DNA]</scope>
    <source>
        <strain evidence="7 8">CCMP2467</strain>
    </source>
</reference>
<sequence length="3039" mass="335201">MDSRTERYDPNGQQVMGAQSTGAAPQPREPGTEMMEGEVNGPDYGAQRASAPRLPNGVSGTRQGSPTGVEIESLPYSPMVSSGARDLQAFSGEAWPAQPASVEGSRPGDGRNAETTPTALRWMHRLGDFLKSHASMETLTSVTRQQIVGQGGNGSGFVVHQQVHHTTSQPSTPTAPPMTSSTTAQLSAETNPPLFGRSARRAMEAWAQQAPLLYPAQRRDAATDGGSSGSIPRELVEEEVKRQVEQALKSQQQGMSDLQEENRRLREQLESGVQPVPERDRAYHSSQSVPERDRAYNSSQSVPERDRAYHSSQSVPERDRAYDSSHPVPERDRAYDSSHPVPERDRAFSSSHPVPERDRAFSSSHPVPERRGILGDELPHSGSLPTFVPYQEGVEGGGSRNKPVFVQEPRERPSRSVSWERRQSPSRSPTRQQSPRVRAGSVSAGVRGRFLRGGAGDLLQGLSDGDIGGVEPTEAAYRPSQSSLGATFGDYEWSCPPGLGFGPTRGGGQGEDPVDEGPRLEAEERRGDRSQPVGHDASGPTPLDVLITGMTQLQQVLLKQKNETIDLEPKAVQELAKLPEYTPESGATDFQDYLYLAEQQIGSLSSSAGEWWQRTLRVAQKAYSEYQSLSPMKRLGVRVTLPDDLQDDRYKRLERKVASLMLSSLPKGVRDELVAHRVQGVHQILFRLMVVFQPGGAQDRAQLLKQLDITESSPGPAEAVTAIRRWYRLLQRAADLNIAPPDESLQVKSLSTIVKRTADMHSDFKFRVALARTELQIDSRPSQANVMRFLQHLLAELEQLGGGSRKPGSQTGQATTATSTTTTATTAPTLKGLQHGADDKSKAKAPPPPPKRPCQWFGTEAGCKNGKACSFAHSWSGLTRSDRCLLCGSTKHRAKDCPTKDAGTSPTRPAPPPSKATAAALSATSSSIATSGTPAAKAAAMPPLIAPEASSSTTANGGQSNKMDQTKMAEILSETNKMLKAITQQQTGEQPVPAPPQDPLALIQQQLDEVRRLKVMVVKEKELSTAAFSSAVSWYEARLSASRTSPTSEEEGEALLDSGASHAYRPVRSVEDASSARRVTVTLATGEERDLNQTNGGTLLGDQGSETIVPMGQLVKLLGCSISWSPSKLTVVHPVHGRLQVRLRGHCPVVPVSQAMTLIAELEQARMQEFEKTIADLKTQVKTLRDRGREDWSWERHLDSLVETGDRTSMAGFLHTCPVFEAISPEVLLGLPEAIPLGEKEGWKLMKGLPWSRAKRKSCFQSDGWVVHLCAGDPRTRDAKLQETMRKSMWSSSLVGGDVLVEVDIASSRSMDVLQQQAVFRVLAWAALNGKIKAVIGGPPRHGFPASTGEAVCSPQRLKELKIMVRMLALWYMAEAGRVKAWKAGVLKQPPVKPHVGFLLEHPAAQEGKESFFDLPVWKAFSEDQLMAEVLITMNGRPTILGGNLDLWDLRDGSVGALEAKDPGGSVWPLELVAHLAGVLRSWTGLRSRESLLAALTQRTINLEEPATLCKFNHGEWKLHLQRDHLPYRRDCRVCVERASGKPHRRVTHPTAYSMAVDLAGPFRNPGVGGYKYLMVGCYRFPRLAGLPKVEEHKEPEAPAVLPGDGEDWLGADGEEDIDLEVPVDKDEDKAAEMSELDKEVEALKELAEPLEFTSVYLARPMKTRKKKDALRAVQELYIQLRSNGLPLNRLHMDRAREFQTDALEAWAAGRDVEVTRTQGSDPAGNGTAERAVGAVKARVRVLLAQAKELSGASDEAIRTWWPFAAETAVAHHQAMAFGRRSPTVARFGSRVFTKRKGYGQGGRFDLLPRWLPAVYLGPARSVPGGHLVLTDEGNLWYTTNVRQFQDPPVEDEPEKEDVDFLHPPVRRIRRKSSIVELAGGVGLMPGLRGEREERADAAPGLRAISMLGRTPPGSSSSGDLMSDDVMLGRLNASSESTSKDGEPGPSEDRAARYLREGRFSMQDCLEVLEGERFRKTKKQRSLAWGAHDPPPVHTTLGAYQRGPWSGITTATQRHLSLTKYLVALLKHHCGEETSFTSMTVARNLCTDAHKDRFNLRSSRNLVVTVGNFEGGGIWQEGRCEGAPRVSVQMGESTFVEGYVQPVKDRVVQVDPKKLHKTMPWTGGPKWTVIAHTAGLHRKLEETHREELRTLGFVLPELSDMKAVECKNETIPEPQSDDDLRDPGWLLQPEEIEEEMWLRLWTRCVLDEEDVLSTVVPPNCAEEFVGVTEATQAAKEALDRRENRPHRERYDTVEWMSMCRLTEGSEEVHGVEGILELQTAPLKVVYTVALEEVKQFIDRWVPAITREADALIKAGALVPLSRDEQRSLEASGKLVILPAKGVFTVKPPDQEVLVDEKGVALPRGSPDFYKRKARLVICGNFQGKQAKEDSYAGGCQTDSLRAMLVHCAALKWSLASTDIRNAFILAPIMEEDDEDDTVYGLYPPKVLQLAKVQYALQLWRVDRALYGFRRSPRLWGRFRDKRLRGARIPFGDGHIYFSQHKADENIWSARAVGADGTERVVAYLNVYVDDLLYMGESGVIEVIHEWLTSEWKASPLTWADTSSTIRFLGLEISRTACGGVRLHQRGYIGELLRHHSLSEEKGYATPCPQEWLLGETDVAEEDYDEPLLRRAQGLTGELLWLSGKSRPDLMHTVATMSSLCLKCPSLVEKIGLRALGYLKHTINLDLVYEPTTTKHYVEGFSDASFAPNGSRSVGCCLARYLHQPISWRCGRQALVSLSVAEAELIEAISATQMAYGLASFTEELQGCAAEIVIKVDNSAAVGLSSDSAGTWKTRHLRVRAFHLREAVRLKELRIQHIPGEEQLGDLGTKCFHQPRLHQLLALWGLKGETARENVTTKGASPKINGTVAILAKLVVILGWMVQGSRASSVTQGSGLEISFPWELYLVAMLALVASIALWEGIKWLLEWISLTRSGTVSEARGARRLRRLQQAISEEVARYDFDEPSGTSSSMPTRTQSRPTTTRPERARVSTAVQTDPDVGYGYREFNGPFVMSEYGEECLCDWTWHMLRGVWKLLFEIR</sequence>
<dbReference type="PROSITE" id="PS50994">
    <property type="entry name" value="INTEGRASE"/>
    <property type="match status" value="1"/>
</dbReference>
<feature type="region of interest" description="Disordered" evidence="3">
    <location>
        <begin position="801"/>
        <end position="853"/>
    </location>
</feature>
<dbReference type="SMART" id="SM00343">
    <property type="entry name" value="ZnF_C2HC"/>
    <property type="match status" value="1"/>
</dbReference>
<dbReference type="CDD" id="cd09272">
    <property type="entry name" value="RNase_HI_RT_Ty1"/>
    <property type="match status" value="1"/>
</dbReference>
<dbReference type="InterPro" id="IPR013103">
    <property type="entry name" value="RVT_2"/>
</dbReference>
<dbReference type="Proteomes" id="UP000186817">
    <property type="component" value="Unassembled WGS sequence"/>
</dbReference>
<feature type="compositionally biased region" description="Low complexity" evidence="3">
    <location>
        <begin position="2967"/>
        <end position="2982"/>
    </location>
</feature>
<dbReference type="InterPro" id="IPR012337">
    <property type="entry name" value="RNaseH-like_sf"/>
</dbReference>
<dbReference type="PANTHER" id="PTHR11439">
    <property type="entry name" value="GAG-POL-RELATED RETROTRANSPOSON"/>
    <property type="match status" value="1"/>
</dbReference>
<comment type="caution">
    <text evidence="7">The sequence shown here is derived from an EMBL/GenBank/DDBJ whole genome shotgun (WGS) entry which is preliminary data.</text>
</comment>
<dbReference type="GO" id="GO:0003676">
    <property type="term" value="F:nucleic acid binding"/>
    <property type="evidence" value="ECO:0007669"/>
    <property type="project" value="InterPro"/>
</dbReference>
<feature type="compositionally biased region" description="Gly residues" evidence="3">
    <location>
        <begin position="499"/>
        <end position="510"/>
    </location>
</feature>
<keyword evidence="1" id="KW-0862">Zinc</keyword>
<feature type="domain" description="CCHC-type" evidence="5">
    <location>
        <begin position="883"/>
        <end position="898"/>
    </location>
</feature>
<evidence type="ECO:0000256" key="1">
    <source>
        <dbReference type="PROSITE-ProRule" id="PRU00723"/>
    </source>
</evidence>
<protein>
    <submittedName>
        <fullName evidence="7">Copia protein</fullName>
    </submittedName>
</protein>
<feature type="compositionally biased region" description="Low complexity" evidence="3">
    <location>
        <begin position="1914"/>
        <end position="1923"/>
    </location>
</feature>
<keyword evidence="1" id="KW-0479">Metal-binding</keyword>
<feature type="compositionally biased region" description="Basic and acidic residues" evidence="3">
    <location>
        <begin position="367"/>
        <end position="379"/>
    </location>
</feature>
<evidence type="ECO:0000256" key="2">
    <source>
        <dbReference type="SAM" id="Coils"/>
    </source>
</evidence>
<keyword evidence="2" id="KW-0175">Coiled coil</keyword>
<dbReference type="GO" id="GO:0008270">
    <property type="term" value="F:zinc ion binding"/>
    <property type="evidence" value="ECO:0007669"/>
    <property type="project" value="UniProtKB-KW"/>
</dbReference>
<keyword evidence="8" id="KW-1185">Reference proteome</keyword>
<evidence type="ECO:0000313" key="7">
    <source>
        <dbReference type="EMBL" id="OLQ08430.1"/>
    </source>
</evidence>
<feature type="domain" description="Integrase catalytic" evidence="6">
    <location>
        <begin position="1619"/>
        <end position="1791"/>
    </location>
</feature>
<feature type="region of interest" description="Disordered" evidence="3">
    <location>
        <begin position="893"/>
        <end position="925"/>
    </location>
</feature>
<accession>A0A1Q9ELY9</accession>
<dbReference type="PANTHER" id="PTHR11439:SF491">
    <property type="entry name" value="INTEGRASE CATALYTIC DOMAIN-CONTAINING PROTEIN"/>
    <property type="match status" value="1"/>
</dbReference>
<feature type="compositionally biased region" description="Low complexity" evidence="3">
    <location>
        <begin position="807"/>
        <end position="829"/>
    </location>
</feature>
<dbReference type="InterPro" id="IPR036397">
    <property type="entry name" value="RNaseH_sf"/>
</dbReference>
<gene>
    <name evidence="7" type="primary">GIP</name>
    <name evidence="7" type="ORF">AK812_SmicGene8090</name>
</gene>
<feature type="region of interest" description="Disordered" evidence="3">
    <location>
        <begin position="238"/>
        <end position="445"/>
    </location>
</feature>
<feature type="region of interest" description="Disordered" evidence="3">
    <location>
        <begin position="1"/>
        <end position="74"/>
    </location>
</feature>
<dbReference type="InterPro" id="IPR001878">
    <property type="entry name" value="Znf_CCHC"/>
</dbReference>
<feature type="domain" description="C3H1-type" evidence="4">
    <location>
        <begin position="848"/>
        <end position="876"/>
    </location>
</feature>
<feature type="compositionally biased region" description="Low complexity" evidence="3">
    <location>
        <begin position="166"/>
        <end position="185"/>
    </location>
</feature>
<feature type="compositionally biased region" description="Basic and acidic residues" evidence="3">
    <location>
        <begin position="316"/>
        <end position="347"/>
    </location>
</feature>
<feature type="zinc finger region" description="C3H1-type" evidence="1">
    <location>
        <begin position="848"/>
        <end position="876"/>
    </location>
</feature>
<feature type="region of interest" description="Disordered" evidence="3">
    <location>
        <begin position="89"/>
        <end position="115"/>
    </location>
</feature>
<evidence type="ECO:0000259" key="4">
    <source>
        <dbReference type="PROSITE" id="PS50103"/>
    </source>
</evidence>
<feature type="region of interest" description="Disordered" evidence="3">
    <location>
        <begin position="1900"/>
        <end position="1923"/>
    </location>
</feature>
<keyword evidence="1" id="KW-0863">Zinc-finger</keyword>
<dbReference type="PROSITE" id="PS50158">
    <property type="entry name" value="ZF_CCHC"/>
    <property type="match status" value="1"/>
</dbReference>
<evidence type="ECO:0000313" key="8">
    <source>
        <dbReference type="Proteomes" id="UP000186817"/>
    </source>
</evidence>
<evidence type="ECO:0000259" key="6">
    <source>
        <dbReference type="PROSITE" id="PS50994"/>
    </source>
</evidence>
<dbReference type="EMBL" id="LSRX01000118">
    <property type="protein sequence ID" value="OLQ08430.1"/>
    <property type="molecule type" value="Genomic_DNA"/>
</dbReference>
<proteinExistence type="predicted"/>
<evidence type="ECO:0000259" key="5">
    <source>
        <dbReference type="PROSITE" id="PS50158"/>
    </source>
</evidence>
<name>A0A1Q9ELY9_SYMMI</name>
<dbReference type="GO" id="GO:0015074">
    <property type="term" value="P:DNA integration"/>
    <property type="evidence" value="ECO:0007669"/>
    <property type="project" value="InterPro"/>
</dbReference>
<feature type="coiled-coil region" evidence="2">
    <location>
        <begin position="1160"/>
        <end position="1187"/>
    </location>
</feature>
<dbReference type="PROSITE" id="PS50103">
    <property type="entry name" value="ZF_C3H1"/>
    <property type="match status" value="1"/>
</dbReference>
<feature type="region of interest" description="Disordered" evidence="3">
    <location>
        <begin position="2961"/>
        <end position="2991"/>
    </location>
</feature>